<comment type="subunit">
    <text evidence="6">Part of the ribosomal stalk of the 50S ribosomal subunit. The N-terminus interacts with L11 and the large rRNA to form the base of the stalk. The C-terminus forms an elongated spine to which L12 dimers bind in a sequential fashion forming a multimeric L10(L12)X complex.</text>
</comment>
<keyword evidence="6" id="KW-0694">RNA-binding</keyword>
<protein>
    <recommendedName>
        <fullName evidence="5 6">Large ribosomal subunit protein uL10</fullName>
    </recommendedName>
</protein>
<gene>
    <name evidence="6 8" type="primary">rplJ</name>
    <name evidence="8" type="ORF">ACFQDI_03225</name>
</gene>
<evidence type="ECO:0000256" key="5">
    <source>
        <dbReference type="ARBA" id="ARBA00035202"/>
    </source>
</evidence>
<dbReference type="GO" id="GO:0005840">
    <property type="term" value="C:ribosome"/>
    <property type="evidence" value="ECO:0007669"/>
    <property type="project" value="UniProtKB-KW"/>
</dbReference>
<dbReference type="InterPro" id="IPR047865">
    <property type="entry name" value="Ribosomal_uL10_bac_type"/>
</dbReference>
<dbReference type="Proteomes" id="UP001596052">
    <property type="component" value="Unassembled WGS sequence"/>
</dbReference>
<dbReference type="NCBIfam" id="NF000955">
    <property type="entry name" value="PRK00099.1-1"/>
    <property type="match status" value="1"/>
</dbReference>
<dbReference type="PANTHER" id="PTHR11560">
    <property type="entry name" value="39S RIBOSOMAL PROTEIN L10, MITOCHONDRIAL"/>
    <property type="match status" value="1"/>
</dbReference>
<keyword evidence="3 6" id="KW-0689">Ribosomal protein</keyword>
<evidence type="ECO:0000256" key="6">
    <source>
        <dbReference type="HAMAP-Rule" id="MF_00362"/>
    </source>
</evidence>
<feature type="region of interest" description="Disordered" evidence="7">
    <location>
        <begin position="158"/>
        <end position="185"/>
    </location>
</feature>
<dbReference type="InterPro" id="IPR001790">
    <property type="entry name" value="Ribosomal_uL10"/>
</dbReference>
<dbReference type="SUPFAM" id="SSF160369">
    <property type="entry name" value="Ribosomal protein L10-like"/>
    <property type="match status" value="1"/>
</dbReference>
<dbReference type="Pfam" id="PF00466">
    <property type="entry name" value="Ribosomal_L10"/>
    <property type="match status" value="1"/>
</dbReference>
<dbReference type="CDD" id="cd05797">
    <property type="entry name" value="Ribosomal_L10"/>
    <property type="match status" value="1"/>
</dbReference>
<name>A0ABW0KMQ0_9BACT</name>
<comment type="function">
    <text evidence="1 6">Forms part of the ribosomal stalk, playing a central role in the interaction of the ribosome with GTP-bound translation factors.</text>
</comment>
<dbReference type="Gene3D" id="3.30.70.1730">
    <property type="match status" value="1"/>
</dbReference>
<dbReference type="HAMAP" id="MF_00362">
    <property type="entry name" value="Ribosomal_uL10"/>
    <property type="match status" value="1"/>
</dbReference>
<sequence length="185" mass="19445">MKELKTLLIDDLLKRVNASPFLFVVDYTGLKVDKFAELRKRLSAVGSEIHVYKNNLVKKAAEKAGYPGDLGNHLTGQSAFVTGAKDVFGAAKILKNFQAEFEKPVMKVGVLDGNLLDTAAIKVLADLPSREVLLAQLLGVLQAPASALARVLKAKADKEGGAPAEEAAPAAAAEEAAAPAEQPAA</sequence>
<proteinExistence type="inferred from homology"/>
<reference evidence="9" key="1">
    <citation type="journal article" date="2019" name="Int. J. Syst. Evol. Microbiol.">
        <title>The Global Catalogue of Microorganisms (GCM) 10K type strain sequencing project: providing services to taxonomists for standard genome sequencing and annotation.</title>
        <authorList>
            <consortium name="The Broad Institute Genomics Platform"/>
            <consortium name="The Broad Institute Genome Sequencing Center for Infectious Disease"/>
            <person name="Wu L."/>
            <person name="Ma J."/>
        </authorList>
    </citation>
    <scope>NUCLEOTIDE SEQUENCE [LARGE SCALE GENOMIC DNA]</scope>
    <source>
        <strain evidence="9">CGMCC 4.1469</strain>
    </source>
</reference>
<keyword evidence="6" id="KW-0699">rRNA-binding</keyword>
<dbReference type="InterPro" id="IPR043141">
    <property type="entry name" value="Ribosomal_uL10-like_sf"/>
</dbReference>
<evidence type="ECO:0000256" key="1">
    <source>
        <dbReference type="ARBA" id="ARBA00002633"/>
    </source>
</evidence>
<evidence type="ECO:0000256" key="4">
    <source>
        <dbReference type="ARBA" id="ARBA00023274"/>
    </source>
</evidence>
<feature type="compositionally biased region" description="Low complexity" evidence="7">
    <location>
        <begin position="162"/>
        <end position="185"/>
    </location>
</feature>
<organism evidence="8 9">
    <name type="scientific">Prosthecobacter fluviatilis</name>
    <dbReference type="NCBI Taxonomy" id="445931"/>
    <lineage>
        <taxon>Bacteria</taxon>
        <taxon>Pseudomonadati</taxon>
        <taxon>Verrucomicrobiota</taxon>
        <taxon>Verrucomicrobiia</taxon>
        <taxon>Verrucomicrobiales</taxon>
        <taxon>Verrucomicrobiaceae</taxon>
        <taxon>Prosthecobacter</taxon>
    </lineage>
</organism>
<comment type="similarity">
    <text evidence="2 6">Belongs to the universal ribosomal protein uL10 family.</text>
</comment>
<accession>A0ABW0KMQ0</accession>
<dbReference type="InterPro" id="IPR022973">
    <property type="entry name" value="Ribosomal_uL10_bac"/>
</dbReference>
<evidence type="ECO:0000256" key="7">
    <source>
        <dbReference type="SAM" id="MobiDB-lite"/>
    </source>
</evidence>
<dbReference type="RefSeq" id="WP_377163341.1">
    <property type="nucleotide sequence ID" value="NZ_JBHSMQ010000001.1"/>
</dbReference>
<evidence type="ECO:0000256" key="2">
    <source>
        <dbReference type="ARBA" id="ARBA00008889"/>
    </source>
</evidence>
<dbReference type="EMBL" id="JBHSMQ010000001">
    <property type="protein sequence ID" value="MFC5453856.1"/>
    <property type="molecule type" value="Genomic_DNA"/>
</dbReference>
<evidence type="ECO:0000313" key="9">
    <source>
        <dbReference type="Proteomes" id="UP001596052"/>
    </source>
</evidence>
<comment type="caution">
    <text evidence="8">The sequence shown here is derived from an EMBL/GenBank/DDBJ whole genome shotgun (WGS) entry which is preliminary data.</text>
</comment>
<evidence type="ECO:0000313" key="8">
    <source>
        <dbReference type="EMBL" id="MFC5453856.1"/>
    </source>
</evidence>
<keyword evidence="4 6" id="KW-0687">Ribonucleoprotein</keyword>
<keyword evidence="9" id="KW-1185">Reference proteome</keyword>
<dbReference type="Gene3D" id="6.10.250.290">
    <property type="match status" value="1"/>
</dbReference>
<evidence type="ECO:0000256" key="3">
    <source>
        <dbReference type="ARBA" id="ARBA00022980"/>
    </source>
</evidence>